<evidence type="ECO:0000259" key="1">
    <source>
        <dbReference type="Pfam" id="PF12697"/>
    </source>
</evidence>
<dbReference type="RefSeq" id="WP_224041270.1">
    <property type="nucleotide sequence ID" value="NZ_CAJZAH010000002.1"/>
</dbReference>
<organism evidence="2 3">
    <name type="scientific">Cupriavidus respiraculi</name>
    <dbReference type="NCBI Taxonomy" id="195930"/>
    <lineage>
        <taxon>Bacteria</taxon>
        <taxon>Pseudomonadati</taxon>
        <taxon>Pseudomonadota</taxon>
        <taxon>Betaproteobacteria</taxon>
        <taxon>Burkholderiales</taxon>
        <taxon>Burkholderiaceae</taxon>
        <taxon>Cupriavidus</taxon>
    </lineage>
</organism>
<dbReference type="InterPro" id="IPR000073">
    <property type="entry name" value="AB_hydrolase_1"/>
</dbReference>
<name>A0ABM8WWY6_9BURK</name>
<feature type="domain" description="AB hydrolase-1" evidence="1">
    <location>
        <begin position="13"/>
        <end position="229"/>
    </location>
</feature>
<gene>
    <name evidence="2" type="primary">menH_4</name>
    <name evidence="2" type="ORF">LMG21510_01841</name>
</gene>
<keyword evidence="2" id="KW-0456">Lyase</keyword>
<evidence type="ECO:0000313" key="2">
    <source>
        <dbReference type="EMBL" id="CAG9172020.1"/>
    </source>
</evidence>
<dbReference type="InterPro" id="IPR029058">
    <property type="entry name" value="AB_hydrolase_fold"/>
</dbReference>
<dbReference type="PANTHER" id="PTHR43798">
    <property type="entry name" value="MONOACYLGLYCEROL LIPASE"/>
    <property type="match status" value="1"/>
</dbReference>
<dbReference type="Pfam" id="PF12697">
    <property type="entry name" value="Abhydrolase_6"/>
    <property type="match status" value="1"/>
</dbReference>
<dbReference type="SUPFAM" id="SSF53474">
    <property type="entry name" value="alpha/beta-Hydrolases"/>
    <property type="match status" value="1"/>
</dbReference>
<dbReference type="Gene3D" id="3.40.50.1820">
    <property type="entry name" value="alpha/beta hydrolase"/>
    <property type="match status" value="1"/>
</dbReference>
<dbReference type="InterPro" id="IPR050266">
    <property type="entry name" value="AB_hydrolase_sf"/>
</dbReference>
<evidence type="ECO:0000313" key="3">
    <source>
        <dbReference type="Proteomes" id="UP000721236"/>
    </source>
</evidence>
<dbReference type="EC" id="4.2.99.20" evidence="2"/>
<proteinExistence type="predicted"/>
<keyword evidence="3" id="KW-1185">Reference proteome</keyword>
<dbReference type="GO" id="GO:0070205">
    <property type="term" value="F:2-succinyl-6-hydroxy-2,4-cyclohexadiene-1-carboxylate synthase activity"/>
    <property type="evidence" value="ECO:0007669"/>
    <property type="project" value="UniProtKB-EC"/>
</dbReference>
<dbReference type="PANTHER" id="PTHR43798:SF27">
    <property type="entry name" value="HYDROLASE ALPHA_BETA HYDROLASE FOLD FAMILY"/>
    <property type="match status" value="1"/>
</dbReference>
<protein>
    <submittedName>
        <fullName evidence="2">2-succinyl-6-hydroxy-2, 4-cyclohexadiene-1-carboxylate synthase</fullName>
        <ecNumber evidence="2">4.2.99.20</ecNumber>
    </submittedName>
</protein>
<accession>A0ABM8WWY6</accession>
<comment type="caution">
    <text evidence="2">The sequence shown here is derived from an EMBL/GenBank/DDBJ whole genome shotgun (WGS) entry which is preliminary data.</text>
</comment>
<dbReference type="Proteomes" id="UP000721236">
    <property type="component" value="Unassembled WGS sequence"/>
</dbReference>
<dbReference type="EMBL" id="CAJZAH010000002">
    <property type="protein sequence ID" value="CAG9172020.1"/>
    <property type="molecule type" value="Genomic_DNA"/>
</dbReference>
<reference evidence="2 3" key="1">
    <citation type="submission" date="2021-08" db="EMBL/GenBank/DDBJ databases">
        <authorList>
            <person name="Peeters C."/>
        </authorList>
    </citation>
    <scope>NUCLEOTIDE SEQUENCE [LARGE SCALE GENOMIC DNA]</scope>
    <source>
        <strain evidence="2 3">LMG 21510</strain>
    </source>
</reference>
<sequence>MDVVRAGQGPVMVVALHGIQGTRASWMPVAQALGSQCTFVLPNLWGRGNAPPPPARDACTLDSYARMLRDVIDAETGGRPFVLAGWSMGVSVALAYAARCMSEPRLHAPCGLALLSGTPRLDAVAWFRATDETVLLREIAERERRLGLAEAADHTTVAWTWQALRGTDQRGLLPRIALPALVLHGERDEDCPAAHARTLAAGLPNATLAMLPDAGHGILSTHTRQVAEAFAARLPHLCPVARAGSIAHQESQ</sequence>